<reference evidence="1" key="2">
    <citation type="journal article" date="2022" name="Nat. Biotechnol.">
        <title>Carbon-negative production of acetone and isopropanol by gas fermentation at industrial pilot scale.</title>
        <authorList>
            <person name="Liew F.E."/>
            <person name="Nogle R."/>
            <person name="Abdalla T."/>
            <person name="Rasor B.J."/>
            <person name="Canter C."/>
            <person name="Jensen R.O."/>
            <person name="Wang L."/>
            <person name="Strutz J."/>
            <person name="Chirania P."/>
            <person name="De Tissera S."/>
            <person name="Mueller A.P."/>
            <person name="Ruan Z."/>
            <person name="Gao A."/>
            <person name="Tran L."/>
            <person name="Engle N.L."/>
            <person name="Bromley J.C."/>
            <person name="Daniell J."/>
            <person name="Conrado R."/>
            <person name="Tschaplinski T.J."/>
            <person name="Giannone R.J."/>
            <person name="Hettich R.L."/>
            <person name="Karim A.S."/>
            <person name="Simpson S.D."/>
            <person name="Brown S.D."/>
            <person name="Leang C."/>
            <person name="Jewett M.C."/>
            <person name="Kopke M."/>
        </authorList>
    </citation>
    <scope>NUCLEOTIDE SEQUENCE</scope>
    <source>
        <strain evidence="1">DJ080</strain>
    </source>
</reference>
<organism evidence="1 2">
    <name type="scientific">Clostridium beijerinckii</name>
    <name type="common">Clostridium MP</name>
    <dbReference type="NCBI Taxonomy" id="1520"/>
    <lineage>
        <taxon>Bacteria</taxon>
        <taxon>Bacillati</taxon>
        <taxon>Bacillota</taxon>
        <taxon>Clostridia</taxon>
        <taxon>Eubacteriales</taxon>
        <taxon>Clostridiaceae</taxon>
        <taxon>Clostridium</taxon>
    </lineage>
</organism>
<accession>A0AAX0B2M3</accession>
<dbReference type="RefSeq" id="WP_264646663.1">
    <property type="nucleotide sequence ID" value="NZ_CP107022.1"/>
</dbReference>
<protein>
    <submittedName>
        <fullName evidence="1">Uncharacterized protein</fullName>
    </submittedName>
</protein>
<dbReference type="EMBL" id="JABSWW010000001">
    <property type="protein sequence ID" value="NRT89458.1"/>
    <property type="molecule type" value="Genomic_DNA"/>
</dbReference>
<name>A0AAX0B2M3_CLOBE</name>
<evidence type="ECO:0000313" key="1">
    <source>
        <dbReference type="EMBL" id="NRT89458.1"/>
    </source>
</evidence>
<dbReference type="AlphaFoldDB" id="A0AAX0B2M3"/>
<sequence>MDRPKDLPNRLECAYCKRNHRHGGECHGKDINRNETLLCGIIK</sequence>
<proteinExistence type="predicted"/>
<comment type="caution">
    <text evidence="1">The sequence shown here is derived from an EMBL/GenBank/DDBJ whole genome shotgun (WGS) entry which is preliminary data.</text>
</comment>
<evidence type="ECO:0000313" key="2">
    <source>
        <dbReference type="Proteomes" id="UP001193748"/>
    </source>
</evidence>
<reference evidence="1" key="1">
    <citation type="submission" date="2020-05" db="EMBL/GenBank/DDBJ databases">
        <authorList>
            <person name="Brown S."/>
            <person name="Huntemann M."/>
            <person name="Clum A."/>
            <person name="Spunde A."/>
            <person name="Palaniappan K."/>
            <person name="Ritter S."/>
            <person name="Mikhailova N."/>
            <person name="Chen I.-M."/>
            <person name="Stamatis D."/>
            <person name="Reddy T."/>
            <person name="O'Malley R."/>
            <person name="Daum C."/>
            <person name="Shapiro N."/>
            <person name="Ivanova N."/>
            <person name="Kyrpides N."/>
            <person name="Woyke T."/>
        </authorList>
    </citation>
    <scope>NUCLEOTIDE SEQUENCE</scope>
    <source>
        <strain evidence="1">DJ080</strain>
    </source>
</reference>
<gene>
    <name evidence="1" type="ORF">B0H41_003137</name>
</gene>
<dbReference type="Proteomes" id="UP001193748">
    <property type="component" value="Unassembled WGS sequence"/>
</dbReference>